<accession>A0A3B3TWL2</accession>
<dbReference type="SMART" id="SM00409">
    <property type="entry name" value="IG"/>
    <property type="match status" value="1"/>
</dbReference>
<dbReference type="Ensembl" id="ENSPLAT00000009171.1">
    <property type="protein sequence ID" value="ENSPLAP00000004719.1"/>
    <property type="gene ID" value="ENSPLAG00000006454.1"/>
</dbReference>
<dbReference type="PROSITE" id="PS50835">
    <property type="entry name" value="IG_LIKE"/>
    <property type="match status" value="1"/>
</dbReference>
<evidence type="ECO:0000256" key="1">
    <source>
        <dbReference type="SAM" id="Phobius"/>
    </source>
</evidence>
<reference evidence="3" key="1">
    <citation type="submission" date="2025-08" db="UniProtKB">
        <authorList>
            <consortium name="Ensembl"/>
        </authorList>
    </citation>
    <scope>IDENTIFICATION</scope>
</reference>
<reference evidence="3" key="2">
    <citation type="submission" date="2025-09" db="UniProtKB">
        <authorList>
            <consortium name="Ensembl"/>
        </authorList>
    </citation>
    <scope>IDENTIFICATION</scope>
</reference>
<dbReference type="InterPro" id="IPR003599">
    <property type="entry name" value="Ig_sub"/>
</dbReference>
<evidence type="ECO:0000313" key="3">
    <source>
        <dbReference type="Ensembl" id="ENSPLAP00000004719.1"/>
    </source>
</evidence>
<proteinExistence type="predicted"/>
<keyword evidence="1" id="KW-0812">Transmembrane</keyword>
<dbReference type="InterPro" id="IPR013783">
    <property type="entry name" value="Ig-like_fold"/>
</dbReference>
<dbReference type="Pfam" id="PF07686">
    <property type="entry name" value="V-set"/>
    <property type="match status" value="1"/>
</dbReference>
<dbReference type="InterPro" id="IPR007110">
    <property type="entry name" value="Ig-like_dom"/>
</dbReference>
<dbReference type="SUPFAM" id="SSF48726">
    <property type="entry name" value="Immunoglobulin"/>
    <property type="match status" value="1"/>
</dbReference>
<keyword evidence="1" id="KW-0472">Membrane</keyword>
<keyword evidence="4" id="KW-1185">Reference proteome</keyword>
<dbReference type="Gene3D" id="2.60.40.10">
    <property type="entry name" value="Immunoglobulins"/>
    <property type="match status" value="1"/>
</dbReference>
<feature type="transmembrane region" description="Helical" evidence="1">
    <location>
        <begin position="157"/>
        <end position="181"/>
    </location>
</feature>
<dbReference type="InterPro" id="IPR013106">
    <property type="entry name" value="Ig_V-set"/>
</dbReference>
<name>A0A3B3TWL2_9TELE</name>
<dbReference type="GeneTree" id="ENSGT00940000170413"/>
<dbReference type="Proteomes" id="UP000261500">
    <property type="component" value="Unplaced"/>
</dbReference>
<keyword evidence="1" id="KW-1133">Transmembrane helix</keyword>
<organism evidence="3 4">
    <name type="scientific">Poecilia latipinna</name>
    <name type="common">sailfin molly</name>
    <dbReference type="NCBI Taxonomy" id="48699"/>
    <lineage>
        <taxon>Eukaryota</taxon>
        <taxon>Metazoa</taxon>
        <taxon>Chordata</taxon>
        <taxon>Craniata</taxon>
        <taxon>Vertebrata</taxon>
        <taxon>Euteleostomi</taxon>
        <taxon>Actinopterygii</taxon>
        <taxon>Neopterygii</taxon>
        <taxon>Teleostei</taxon>
        <taxon>Neoteleostei</taxon>
        <taxon>Acanthomorphata</taxon>
        <taxon>Ovalentaria</taxon>
        <taxon>Atherinomorphae</taxon>
        <taxon>Cyprinodontiformes</taxon>
        <taxon>Poeciliidae</taxon>
        <taxon>Poeciliinae</taxon>
        <taxon>Poecilia</taxon>
    </lineage>
</organism>
<dbReference type="CDD" id="cd00099">
    <property type="entry name" value="IgV"/>
    <property type="match status" value="1"/>
</dbReference>
<feature type="domain" description="Ig-like" evidence="2">
    <location>
        <begin position="24"/>
        <end position="103"/>
    </location>
</feature>
<evidence type="ECO:0000313" key="4">
    <source>
        <dbReference type="Proteomes" id="UP000261500"/>
    </source>
</evidence>
<evidence type="ECO:0000259" key="2">
    <source>
        <dbReference type="PROSITE" id="PS50835"/>
    </source>
</evidence>
<dbReference type="AlphaFoldDB" id="A0A3B3TWL2"/>
<protein>
    <recommendedName>
        <fullName evidence="2">Ig-like domain-containing protein</fullName>
    </recommendedName>
</protein>
<sequence length="192" mass="21447">MITRDGYGLVKLDALVPAITVQLGEPVTFTCGAMESFQSSTWLQWYKQSEGDTLKLMVMQPKNVAPSYGPEFPTSRFRATNDGINRKLTILRTVQQDEGMYHCALIGWTESIWAGTYLMVEGRYLIVCYCFHTGNTEGLLNSTIVQKSELSEWSLEVVIFLLFAVLTVSLTVIVVLICVVIKKKSDSCQGTI</sequence>
<dbReference type="STRING" id="48699.ENSPLAP00000004719"/>
<dbReference type="InterPro" id="IPR036179">
    <property type="entry name" value="Ig-like_dom_sf"/>
</dbReference>